<evidence type="ECO:0000256" key="2">
    <source>
        <dbReference type="ARBA" id="ARBA00023669"/>
    </source>
</evidence>
<comment type="subcellular location">
    <subcellularLocation>
        <location evidence="1">Carboxysome</location>
    </subcellularLocation>
</comment>
<gene>
    <name evidence="4" type="ORF">SAMN05421842_101167</name>
</gene>
<evidence type="ECO:0000313" key="5">
    <source>
        <dbReference type="Proteomes" id="UP000199263"/>
    </source>
</evidence>
<dbReference type="Proteomes" id="UP000199263">
    <property type="component" value="Unassembled WGS sequence"/>
</dbReference>
<reference evidence="4 5" key="1">
    <citation type="submission" date="2016-10" db="EMBL/GenBank/DDBJ databases">
        <authorList>
            <person name="de Groot N.N."/>
        </authorList>
    </citation>
    <scope>NUCLEOTIDE SEQUENCE [LARGE SCALE GENOMIC DNA]</scope>
    <source>
        <strain evidence="4 5">DSM 12992</strain>
    </source>
</reference>
<evidence type="ECO:0000313" key="4">
    <source>
        <dbReference type="EMBL" id="SFC18565.1"/>
    </source>
</evidence>
<dbReference type="Pfam" id="PF03319">
    <property type="entry name" value="EutN_CcmL"/>
    <property type="match status" value="1"/>
</dbReference>
<name>A0A1I1H4A7_9CLOT</name>
<dbReference type="OrthoDB" id="196195at2"/>
<dbReference type="Gene3D" id="2.40.50.220">
    <property type="entry name" value="EutN/Ccml"/>
    <property type="match status" value="1"/>
</dbReference>
<dbReference type="STRING" id="119641.SAMN05421842_101167"/>
<dbReference type="GO" id="GO:0031470">
    <property type="term" value="C:carboxysome"/>
    <property type="evidence" value="ECO:0007669"/>
    <property type="project" value="UniProtKB-SubCell"/>
</dbReference>
<organism evidence="4 5">
    <name type="scientific">Clostridium uliginosum</name>
    <dbReference type="NCBI Taxonomy" id="119641"/>
    <lineage>
        <taxon>Bacteria</taxon>
        <taxon>Bacillati</taxon>
        <taxon>Bacillota</taxon>
        <taxon>Clostridia</taxon>
        <taxon>Eubacteriales</taxon>
        <taxon>Clostridiaceae</taxon>
        <taxon>Clostridium</taxon>
    </lineage>
</organism>
<dbReference type="PROSITE" id="PS51932">
    <property type="entry name" value="BMV"/>
    <property type="match status" value="1"/>
</dbReference>
<protein>
    <submittedName>
        <fullName evidence="4">Ethanolamine utilization protein EutN</fullName>
    </submittedName>
</protein>
<sequence>MYLAKVVGVIVATTKNEALVGKKILIVQPLNTDYNPIGNSEVAIDSVGAGTGEIVLVSTGSSARQVFDEEKNPIDRAIVAIVDNIEVNN</sequence>
<dbReference type="SUPFAM" id="SSF159133">
    <property type="entry name" value="EutN/CcmL-like"/>
    <property type="match status" value="1"/>
</dbReference>
<dbReference type="RefSeq" id="WP_090087778.1">
    <property type="nucleotide sequence ID" value="NZ_FOMG01000001.1"/>
</dbReference>
<evidence type="ECO:0000256" key="1">
    <source>
        <dbReference type="ARBA" id="ARBA00023587"/>
    </source>
</evidence>
<keyword evidence="3" id="KW-1283">Bacterial microcompartment</keyword>
<keyword evidence="2" id="KW-1282">Carboxysome</keyword>
<keyword evidence="5" id="KW-1185">Reference proteome</keyword>
<dbReference type="PANTHER" id="PTHR36539">
    <property type="entry name" value="ETHANOLAMINE UTILIZATION PROTEIN EUTN"/>
    <property type="match status" value="1"/>
</dbReference>
<dbReference type="EMBL" id="FOMG01000001">
    <property type="protein sequence ID" value="SFC18565.1"/>
    <property type="molecule type" value="Genomic_DNA"/>
</dbReference>
<dbReference type="InterPro" id="IPR004992">
    <property type="entry name" value="EutN_CcmL"/>
</dbReference>
<dbReference type="PANTHER" id="PTHR36539:SF1">
    <property type="entry name" value="BACTERIAL MICROCOMPARTMENT SHELL VERTEX PROTEIN EUTN"/>
    <property type="match status" value="1"/>
</dbReference>
<dbReference type="InterPro" id="IPR036677">
    <property type="entry name" value="EutN_CcmL_sf"/>
</dbReference>
<dbReference type="AlphaFoldDB" id="A0A1I1H4A7"/>
<proteinExistence type="predicted"/>
<dbReference type="CDD" id="cd01614">
    <property type="entry name" value="EutN_CcmL"/>
    <property type="match status" value="1"/>
</dbReference>
<evidence type="ECO:0000256" key="3">
    <source>
        <dbReference type="ARBA" id="ARBA00024446"/>
    </source>
</evidence>
<accession>A0A1I1H4A7</accession>